<dbReference type="SUPFAM" id="SSF46894">
    <property type="entry name" value="C-terminal effector domain of the bipartite response regulators"/>
    <property type="match status" value="1"/>
</dbReference>
<dbReference type="GO" id="GO:0006355">
    <property type="term" value="P:regulation of DNA-templated transcription"/>
    <property type="evidence" value="ECO:0007669"/>
    <property type="project" value="InterPro"/>
</dbReference>
<reference evidence="3" key="1">
    <citation type="submission" date="2016-10" db="EMBL/GenBank/DDBJ databases">
        <authorList>
            <person name="Varghese N."/>
            <person name="Submissions S."/>
        </authorList>
    </citation>
    <scope>NUCLEOTIDE SEQUENCE [LARGE SCALE GENOMIC DNA]</scope>
    <source>
        <strain evidence="3">DSM 45079</strain>
    </source>
</reference>
<dbReference type="EMBL" id="LT629791">
    <property type="protein sequence ID" value="SDU74796.1"/>
    <property type="molecule type" value="Genomic_DNA"/>
</dbReference>
<dbReference type="InterPro" id="IPR011990">
    <property type="entry name" value="TPR-like_helical_dom_sf"/>
</dbReference>
<keyword evidence="3" id="KW-1185">Reference proteome</keyword>
<dbReference type="InterPro" id="IPR005158">
    <property type="entry name" value="BTAD"/>
</dbReference>
<dbReference type="Pfam" id="PF03704">
    <property type="entry name" value="BTAD"/>
    <property type="match status" value="1"/>
</dbReference>
<protein>
    <submittedName>
        <fullName evidence="2">DNA-binding transcriptional activator of the SARP family</fullName>
    </submittedName>
</protein>
<evidence type="ECO:0000259" key="1">
    <source>
        <dbReference type="SMART" id="SM01043"/>
    </source>
</evidence>
<name>A0A1H2L2Q7_9ACTN</name>
<dbReference type="PANTHER" id="PTHR35807">
    <property type="entry name" value="TRANSCRIPTIONAL REGULATOR REDD-RELATED"/>
    <property type="match status" value="1"/>
</dbReference>
<dbReference type="Gene3D" id="1.10.10.10">
    <property type="entry name" value="Winged helix-like DNA-binding domain superfamily/Winged helix DNA-binding domain"/>
    <property type="match status" value="1"/>
</dbReference>
<dbReference type="SUPFAM" id="SSF48452">
    <property type="entry name" value="TPR-like"/>
    <property type="match status" value="1"/>
</dbReference>
<dbReference type="RefSeq" id="WP_046769559.1">
    <property type="nucleotide sequence ID" value="NZ_KQ061235.1"/>
</dbReference>
<dbReference type="SMART" id="SM01043">
    <property type="entry name" value="BTAD"/>
    <property type="match status" value="1"/>
</dbReference>
<accession>A0A1H2L2Q7</accession>
<feature type="domain" description="Bacterial transcriptional activator" evidence="1">
    <location>
        <begin position="107"/>
        <end position="245"/>
    </location>
</feature>
<dbReference type="GO" id="GO:0003677">
    <property type="term" value="F:DNA binding"/>
    <property type="evidence" value="ECO:0007669"/>
    <property type="project" value="UniProtKB-KW"/>
</dbReference>
<sequence length="251" mass="27562">MSVAVLRRDVGRASGRLERSLRLLAEFQLVVDGRVVTLPHSVERVLAFLGISRAPISRAQLAGTLWPEVADHRANGDLRSALWRLRRIAGVVDAENHRLTLAADVGVDVAEMADLSSSLLDEPEPGELGRVPELVRASSLLPGWDEEWLVVERERYRMTRLRALERSATELLAAADYTSALIAASAAAESEPFRETAHRLVIQIHLAEGNHAQAVKVFRAYRELVGDELGIEPSPLMCDLVAPLTGMTAIR</sequence>
<dbReference type="STRING" id="419479.SAMN04488563_4817"/>
<evidence type="ECO:0000313" key="3">
    <source>
        <dbReference type="Proteomes" id="UP000182977"/>
    </source>
</evidence>
<dbReference type="Gene3D" id="1.25.40.10">
    <property type="entry name" value="Tetratricopeptide repeat domain"/>
    <property type="match status" value="1"/>
</dbReference>
<evidence type="ECO:0000313" key="2">
    <source>
        <dbReference type="EMBL" id="SDU74796.1"/>
    </source>
</evidence>
<organism evidence="2 3">
    <name type="scientific">Jiangella alkaliphila</name>
    <dbReference type="NCBI Taxonomy" id="419479"/>
    <lineage>
        <taxon>Bacteria</taxon>
        <taxon>Bacillati</taxon>
        <taxon>Actinomycetota</taxon>
        <taxon>Actinomycetes</taxon>
        <taxon>Jiangellales</taxon>
        <taxon>Jiangellaceae</taxon>
        <taxon>Jiangella</taxon>
    </lineage>
</organism>
<dbReference type="OrthoDB" id="5509004at2"/>
<keyword evidence="2" id="KW-0238">DNA-binding</keyword>
<dbReference type="InterPro" id="IPR016032">
    <property type="entry name" value="Sig_transdc_resp-reg_C-effctor"/>
</dbReference>
<proteinExistence type="predicted"/>
<dbReference type="Proteomes" id="UP000182977">
    <property type="component" value="Chromosome I"/>
</dbReference>
<dbReference type="InterPro" id="IPR051677">
    <property type="entry name" value="AfsR-DnrI-RedD_regulator"/>
</dbReference>
<gene>
    <name evidence="2" type="ORF">SAMN04488563_4817</name>
</gene>
<dbReference type="InterPro" id="IPR036388">
    <property type="entry name" value="WH-like_DNA-bd_sf"/>
</dbReference>
<dbReference type="AlphaFoldDB" id="A0A1H2L2Q7"/>